<evidence type="ECO:0000259" key="2">
    <source>
        <dbReference type="PROSITE" id="PS50240"/>
    </source>
</evidence>
<accession>A0AAW1VBS1</accession>
<proteinExistence type="predicted"/>
<evidence type="ECO:0000313" key="3">
    <source>
        <dbReference type="EMBL" id="KAK9889696.1"/>
    </source>
</evidence>
<comment type="caution">
    <text evidence="3">The sequence shown here is derived from an EMBL/GenBank/DDBJ whole genome shotgun (WGS) entry which is preliminary data.</text>
</comment>
<dbReference type="Pfam" id="PF00089">
    <property type="entry name" value="Trypsin"/>
    <property type="match status" value="1"/>
</dbReference>
<dbReference type="PROSITE" id="PS50240">
    <property type="entry name" value="TRYPSIN_DOM"/>
    <property type="match status" value="1"/>
</dbReference>
<dbReference type="EMBL" id="JARQZJ010000123">
    <property type="protein sequence ID" value="KAK9889696.1"/>
    <property type="molecule type" value="Genomic_DNA"/>
</dbReference>
<evidence type="ECO:0000313" key="4">
    <source>
        <dbReference type="Proteomes" id="UP001431783"/>
    </source>
</evidence>
<dbReference type="Gene3D" id="2.40.10.10">
    <property type="entry name" value="Trypsin-like serine proteases"/>
    <property type="match status" value="1"/>
</dbReference>
<dbReference type="GO" id="GO:0004252">
    <property type="term" value="F:serine-type endopeptidase activity"/>
    <property type="evidence" value="ECO:0007669"/>
    <property type="project" value="InterPro"/>
</dbReference>
<dbReference type="GO" id="GO:0006508">
    <property type="term" value="P:proteolysis"/>
    <property type="evidence" value="ECO:0007669"/>
    <property type="project" value="InterPro"/>
</dbReference>
<reference evidence="3 4" key="1">
    <citation type="submission" date="2023-03" db="EMBL/GenBank/DDBJ databases">
        <title>Genome insight into feeding habits of ladybird beetles.</title>
        <authorList>
            <person name="Li H.-S."/>
            <person name="Huang Y.-H."/>
            <person name="Pang H."/>
        </authorList>
    </citation>
    <scope>NUCLEOTIDE SEQUENCE [LARGE SCALE GENOMIC DNA]</scope>
    <source>
        <strain evidence="3">SYSU_2023b</strain>
        <tissue evidence="3">Whole body</tissue>
    </source>
</reference>
<keyword evidence="4" id="KW-1185">Reference proteome</keyword>
<dbReference type="InterPro" id="IPR009003">
    <property type="entry name" value="Peptidase_S1_PA"/>
</dbReference>
<dbReference type="InterPro" id="IPR001254">
    <property type="entry name" value="Trypsin_dom"/>
</dbReference>
<organism evidence="3 4">
    <name type="scientific">Henosepilachna vigintioctopunctata</name>
    <dbReference type="NCBI Taxonomy" id="420089"/>
    <lineage>
        <taxon>Eukaryota</taxon>
        <taxon>Metazoa</taxon>
        <taxon>Ecdysozoa</taxon>
        <taxon>Arthropoda</taxon>
        <taxon>Hexapoda</taxon>
        <taxon>Insecta</taxon>
        <taxon>Pterygota</taxon>
        <taxon>Neoptera</taxon>
        <taxon>Endopterygota</taxon>
        <taxon>Coleoptera</taxon>
        <taxon>Polyphaga</taxon>
        <taxon>Cucujiformia</taxon>
        <taxon>Coccinelloidea</taxon>
        <taxon>Coccinellidae</taxon>
        <taxon>Epilachninae</taxon>
        <taxon>Epilachnini</taxon>
        <taxon>Henosepilachna</taxon>
    </lineage>
</organism>
<dbReference type="Proteomes" id="UP001431783">
    <property type="component" value="Unassembled WGS sequence"/>
</dbReference>
<dbReference type="SUPFAM" id="SSF50494">
    <property type="entry name" value="Trypsin-like serine proteases"/>
    <property type="match status" value="1"/>
</dbReference>
<feature type="compositionally biased region" description="Basic and acidic residues" evidence="1">
    <location>
        <begin position="1"/>
        <end position="13"/>
    </location>
</feature>
<sequence length="304" mass="34638">MKKTRQNELDGNKRTAQSKLHVHSDATQVLPKLVHLILLPDDNTNQKTSRTCSGVMINYRQFLTNPKCVDQFRKNGPHGILLSGNHTESSGAIHELQWTYHKYYNGVQVDRDLAVVQIFNWLEFSEWSMTVSVYCAGCYDGCYTSGWGKEESKNLSWHVFIEKTKVEVIDEVLVNGSSTDIRVRCINTITLDLGSPLICYKRVKNKTEYAVIGIYRGRLNGNVVYRSLRGLLTWISNKALGVVISSRGNLKHAHVCIQSKCDEDDEEQNRKALLAGILKNNSEFNFHYIINKILFILPILMVTQ</sequence>
<dbReference type="InterPro" id="IPR043504">
    <property type="entry name" value="Peptidase_S1_PA_chymotrypsin"/>
</dbReference>
<gene>
    <name evidence="3" type="ORF">WA026_007079</name>
</gene>
<feature type="domain" description="Peptidase S1" evidence="2">
    <location>
        <begin position="9"/>
        <end position="240"/>
    </location>
</feature>
<feature type="region of interest" description="Disordered" evidence="1">
    <location>
        <begin position="1"/>
        <end position="20"/>
    </location>
</feature>
<evidence type="ECO:0000256" key="1">
    <source>
        <dbReference type="SAM" id="MobiDB-lite"/>
    </source>
</evidence>
<protein>
    <recommendedName>
        <fullName evidence="2">Peptidase S1 domain-containing protein</fullName>
    </recommendedName>
</protein>
<dbReference type="AlphaFoldDB" id="A0AAW1VBS1"/>
<name>A0AAW1VBS1_9CUCU</name>